<dbReference type="AlphaFoldDB" id="A0AAD9N7X9"/>
<accession>A0AAD9N7X9</accession>
<organism evidence="1 2">
    <name type="scientific">Ridgeia piscesae</name>
    <name type="common">Tubeworm</name>
    <dbReference type="NCBI Taxonomy" id="27915"/>
    <lineage>
        <taxon>Eukaryota</taxon>
        <taxon>Metazoa</taxon>
        <taxon>Spiralia</taxon>
        <taxon>Lophotrochozoa</taxon>
        <taxon>Annelida</taxon>
        <taxon>Polychaeta</taxon>
        <taxon>Sedentaria</taxon>
        <taxon>Canalipalpata</taxon>
        <taxon>Sabellida</taxon>
        <taxon>Siboglinidae</taxon>
        <taxon>Ridgeia</taxon>
    </lineage>
</organism>
<dbReference type="Proteomes" id="UP001209878">
    <property type="component" value="Unassembled WGS sequence"/>
</dbReference>
<keyword evidence="2" id="KW-1185">Reference proteome</keyword>
<proteinExistence type="predicted"/>
<reference evidence="1" key="1">
    <citation type="journal article" date="2023" name="Mol. Biol. Evol.">
        <title>Third-Generation Sequencing Reveals the Adaptive Role of the Epigenome in Three Deep-Sea Polychaetes.</title>
        <authorList>
            <person name="Perez M."/>
            <person name="Aroh O."/>
            <person name="Sun Y."/>
            <person name="Lan Y."/>
            <person name="Juniper S.K."/>
            <person name="Young C.R."/>
            <person name="Angers B."/>
            <person name="Qian P.Y."/>
        </authorList>
    </citation>
    <scope>NUCLEOTIDE SEQUENCE</scope>
    <source>
        <strain evidence="1">R07B-5</strain>
    </source>
</reference>
<evidence type="ECO:0000313" key="2">
    <source>
        <dbReference type="Proteomes" id="UP001209878"/>
    </source>
</evidence>
<dbReference type="EMBL" id="JAODUO010001665">
    <property type="protein sequence ID" value="KAK2160165.1"/>
    <property type="molecule type" value="Genomic_DNA"/>
</dbReference>
<name>A0AAD9N7X9_RIDPI</name>
<comment type="caution">
    <text evidence="1">The sequence shown here is derived from an EMBL/GenBank/DDBJ whole genome shotgun (WGS) entry which is preliminary data.</text>
</comment>
<evidence type="ECO:0000313" key="1">
    <source>
        <dbReference type="EMBL" id="KAK2160165.1"/>
    </source>
</evidence>
<protein>
    <submittedName>
        <fullName evidence="1">Uncharacterized protein</fullName>
    </submittedName>
</protein>
<sequence length="102" mass="11702">MGTSPNLSHCVRRCTRLGPSEIEYNAVSANTKLRFFGYRKSRHYDTSPAGRFCCRRARNARETNGQWSFSCCMQWVFAYAVYDRPGDCVRLLATLQIHTTAL</sequence>
<gene>
    <name evidence="1" type="ORF">NP493_1662g00003</name>
</gene>